<evidence type="ECO:0000259" key="7">
    <source>
        <dbReference type="PROSITE" id="PS51296"/>
    </source>
</evidence>
<comment type="cofactor">
    <cofactor evidence="5">
        <name>[2Fe-2S] cluster</name>
        <dbReference type="ChEBI" id="CHEBI:190135"/>
    </cofactor>
</comment>
<proteinExistence type="inferred from homology"/>
<keyword evidence="11" id="KW-1185">Reference proteome</keyword>
<dbReference type="Proteomes" id="UP000183788">
    <property type="component" value="Unassembled WGS sequence"/>
</dbReference>
<comment type="similarity">
    <text evidence="6">Belongs to the bacterial ring-hydroxylating dioxygenase ferredoxin component family.</text>
</comment>
<keyword evidence="4" id="KW-0411">Iron-sulfur</keyword>
<dbReference type="GO" id="GO:0051213">
    <property type="term" value="F:dioxygenase activity"/>
    <property type="evidence" value="ECO:0007669"/>
    <property type="project" value="UniProtKB-KW"/>
</dbReference>
<dbReference type="SUPFAM" id="SSF50022">
    <property type="entry name" value="ISP domain"/>
    <property type="match status" value="1"/>
</dbReference>
<evidence type="ECO:0000313" key="10">
    <source>
        <dbReference type="Proteomes" id="UP000183788"/>
    </source>
</evidence>
<evidence type="ECO:0000256" key="6">
    <source>
        <dbReference type="ARBA" id="ARBA00038001"/>
    </source>
</evidence>
<dbReference type="PANTHER" id="PTHR21496">
    <property type="entry name" value="FERREDOXIN-RELATED"/>
    <property type="match status" value="1"/>
</dbReference>
<name>A0A1K1NZ82_9BACT</name>
<dbReference type="EMBL" id="FPIZ01000004">
    <property type="protein sequence ID" value="SFW40577.1"/>
    <property type="molecule type" value="Genomic_DNA"/>
</dbReference>
<keyword evidence="2" id="KW-0479">Metal-binding</keyword>
<keyword evidence="8" id="KW-0223">Dioxygenase</keyword>
<evidence type="ECO:0000256" key="5">
    <source>
        <dbReference type="ARBA" id="ARBA00034078"/>
    </source>
</evidence>
<dbReference type="RefSeq" id="WP_072358724.1">
    <property type="nucleotide sequence ID" value="NZ_CP139972.1"/>
</dbReference>
<evidence type="ECO:0000256" key="1">
    <source>
        <dbReference type="ARBA" id="ARBA00022714"/>
    </source>
</evidence>
<sequence length="112" mass="12708">MGKTYTWHRFADPGIGEKDLTVLEVEGKKISFTRYEGALYAFAYKCPHASGVMVDGWVDEDGNVVCPLHRYRFSVKNGRNTSGEGYFLKTYPIEVREDGLYLGLEKTGLFGW</sequence>
<evidence type="ECO:0000256" key="2">
    <source>
        <dbReference type="ARBA" id="ARBA00022723"/>
    </source>
</evidence>
<dbReference type="OrthoDB" id="593800at2"/>
<dbReference type="InterPro" id="IPR017941">
    <property type="entry name" value="Rieske_2Fe-2S"/>
</dbReference>
<reference evidence="9 11" key="2">
    <citation type="submission" date="2023-11" db="EMBL/GenBank/DDBJ databases">
        <title>MicrobeMod: A computational toolkit for identifying prokaryotic methylation and restriction-modification with nanopore sequencing.</title>
        <authorList>
            <person name="Crits-Christoph A."/>
            <person name="Kang S.C."/>
            <person name="Lee H."/>
            <person name="Ostrov N."/>
        </authorList>
    </citation>
    <scope>NUCLEOTIDE SEQUENCE [LARGE SCALE GENOMIC DNA]</scope>
    <source>
        <strain evidence="9 11">ATCC 23090</strain>
    </source>
</reference>
<evidence type="ECO:0000256" key="4">
    <source>
        <dbReference type="ARBA" id="ARBA00023014"/>
    </source>
</evidence>
<dbReference type="STRING" id="1004.SAMN05661012_01622"/>
<accession>A0A1K1NZ82</accession>
<evidence type="ECO:0000313" key="11">
    <source>
        <dbReference type="Proteomes" id="UP001326715"/>
    </source>
</evidence>
<evidence type="ECO:0000313" key="8">
    <source>
        <dbReference type="EMBL" id="SFW40577.1"/>
    </source>
</evidence>
<dbReference type="GO" id="GO:0046872">
    <property type="term" value="F:metal ion binding"/>
    <property type="evidence" value="ECO:0007669"/>
    <property type="project" value="UniProtKB-KW"/>
</dbReference>
<dbReference type="Proteomes" id="UP001326715">
    <property type="component" value="Chromosome"/>
</dbReference>
<reference evidence="8 10" key="1">
    <citation type="submission" date="2016-11" db="EMBL/GenBank/DDBJ databases">
        <authorList>
            <person name="Jaros S."/>
            <person name="Januszkiewicz K."/>
            <person name="Wedrychowicz H."/>
        </authorList>
    </citation>
    <scope>NUCLEOTIDE SEQUENCE [LARGE SCALE GENOMIC DNA]</scope>
    <source>
        <strain evidence="8 10">DSM 784</strain>
    </source>
</reference>
<evidence type="ECO:0000313" key="9">
    <source>
        <dbReference type="EMBL" id="WQG87551.1"/>
    </source>
</evidence>
<gene>
    <name evidence="8" type="ORF">SAMN05661012_01622</name>
    <name evidence="9" type="ORF">SR876_21735</name>
</gene>
<feature type="domain" description="Rieske" evidence="7">
    <location>
        <begin position="7"/>
        <end position="102"/>
    </location>
</feature>
<dbReference type="Pfam" id="PF00355">
    <property type="entry name" value="Rieske"/>
    <property type="match status" value="1"/>
</dbReference>
<dbReference type="GO" id="GO:0051537">
    <property type="term" value="F:2 iron, 2 sulfur cluster binding"/>
    <property type="evidence" value="ECO:0007669"/>
    <property type="project" value="UniProtKB-KW"/>
</dbReference>
<dbReference type="EMBL" id="CP140154">
    <property type="protein sequence ID" value="WQG87551.1"/>
    <property type="molecule type" value="Genomic_DNA"/>
</dbReference>
<keyword evidence="3" id="KW-0408">Iron</keyword>
<keyword evidence="8" id="KW-0560">Oxidoreductase</keyword>
<evidence type="ECO:0000256" key="3">
    <source>
        <dbReference type="ARBA" id="ARBA00023004"/>
    </source>
</evidence>
<dbReference type="InterPro" id="IPR036922">
    <property type="entry name" value="Rieske_2Fe-2S_sf"/>
</dbReference>
<dbReference type="PANTHER" id="PTHR21496:SF0">
    <property type="entry name" value="RIESKE DOMAIN-CONTAINING PROTEIN"/>
    <property type="match status" value="1"/>
</dbReference>
<protein>
    <submittedName>
        <fullName evidence="8">3-phenylpropionate/trans-cinnamate dioxygenase ferredoxin subunit</fullName>
    </submittedName>
    <submittedName>
        <fullName evidence="9">Rieske 2Fe-2S domain-containing protein</fullName>
    </submittedName>
</protein>
<dbReference type="CDD" id="cd03467">
    <property type="entry name" value="Rieske"/>
    <property type="match status" value="1"/>
</dbReference>
<dbReference type="Gene3D" id="2.102.10.10">
    <property type="entry name" value="Rieske [2Fe-2S] iron-sulphur domain"/>
    <property type="match status" value="1"/>
</dbReference>
<dbReference type="AlphaFoldDB" id="A0A1K1NZ82"/>
<dbReference type="PROSITE" id="PS51296">
    <property type="entry name" value="RIESKE"/>
    <property type="match status" value="1"/>
</dbReference>
<keyword evidence="1" id="KW-0001">2Fe-2S</keyword>
<organism evidence="8 10">
    <name type="scientific">Chitinophaga sancti</name>
    <dbReference type="NCBI Taxonomy" id="1004"/>
    <lineage>
        <taxon>Bacteria</taxon>
        <taxon>Pseudomonadati</taxon>
        <taxon>Bacteroidota</taxon>
        <taxon>Chitinophagia</taxon>
        <taxon>Chitinophagales</taxon>
        <taxon>Chitinophagaceae</taxon>
        <taxon>Chitinophaga</taxon>
    </lineage>
</organism>